<evidence type="ECO:0000313" key="2">
    <source>
        <dbReference type="EMBL" id="CDM92517.1"/>
    </source>
</evidence>
<accession>A0A9P1NWH1</accession>
<evidence type="ECO:0000313" key="3">
    <source>
        <dbReference type="Proteomes" id="UP000032946"/>
    </source>
</evidence>
<organism evidence="2 3">
    <name type="scientific">Limnospira indica PCC 8005</name>
    <dbReference type="NCBI Taxonomy" id="376219"/>
    <lineage>
        <taxon>Bacteria</taxon>
        <taxon>Bacillati</taxon>
        <taxon>Cyanobacteriota</taxon>
        <taxon>Cyanophyceae</taxon>
        <taxon>Oscillatoriophycideae</taxon>
        <taxon>Oscillatoriales</taxon>
        <taxon>Sirenicapillariaceae</taxon>
        <taxon>Limnospira</taxon>
    </lineage>
</organism>
<protein>
    <submittedName>
        <fullName evidence="2">Uncharacterized protein</fullName>
    </submittedName>
</protein>
<feature type="transmembrane region" description="Helical" evidence="1">
    <location>
        <begin position="30"/>
        <end position="53"/>
    </location>
</feature>
<keyword evidence="1" id="KW-0472">Membrane</keyword>
<reference evidence="2 3" key="1">
    <citation type="submission" date="2014-02" db="EMBL/GenBank/DDBJ databases">
        <authorList>
            <person name="Genoscope - CEA"/>
        </authorList>
    </citation>
    <scope>NUCLEOTIDE SEQUENCE [LARGE SCALE GENOMIC DNA]</scope>
    <source>
        <strain evidence="2 3">PCC 8005</strain>
    </source>
</reference>
<keyword evidence="1" id="KW-1133">Transmembrane helix</keyword>
<name>A0A9P1NWH1_9CYAN</name>
<proteinExistence type="predicted"/>
<evidence type="ECO:0000256" key="1">
    <source>
        <dbReference type="SAM" id="Phobius"/>
    </source>
</evidence>
<dbReference type="Proteomes" id="UP000032946">
    <property type="component" value="Chromosome"/>
</dbReference>
<sequence length="61" mass="7018">MMYLRWLPTVRTALIAPSFSHLRQVATLGVTYFGTLTPVIVVVAIVTGFWFVCRFEEVFCY</sequence>
<dbReference type="AlphaFoldDB" id="A0A9P1NWH1"/>
<dbReference type="EMBL" id="FO818640">
    <property type="protein sequence ID" value="CDM92517.1"/>
    <property type="molecule type" value="Genomic_DNA"/>
</dbReference>
<keyword evidence="3" id="KW-1185">Reference proteome</keyword>
<gene>
    <name evidence="2" type="ORF">ARTHRO_10190</name>
</gene>
<keyword evidence="1" id="KW-0812">Transmembrane</keyword>